<feature type="compositionally biased region" description="Basic and acidic residues" evidence="2">
    <location>
        <begin position="10"/>
        <end position="43"/>
    </location>
</feature>
<keyword evidence="1" id="KW-0802">TPR repeat</keyword>
<dbReference type="SMART" id="SM00028">
    <property type="entry name" value="TPR"/>
    <property type="match status" value="1"/>
</dbReference>
<proteinExistence type="predicted"/>
<dbReference type="InterPro" id="IPR019734">
    <property type="entry name" value="TPR_rpt"/>
</dbReference>
<dbReference type="EMBL" id="JAACJO010000006">
    <property type="protein sequence ID" value="KAF5356925.1"/>
    <property type="molecule type" value="Genomic_DNA"/>
</dbReference>
<evidence type="ECO:0000313" key="4">
    <source>
        <dbReference type="Proteomes" id="UP000559027"/>
    </source>
</evidence>
<dbReference type="PROSITE" id="PS50293">
    <property type="entry name" value="TPR_REGION"/>
    <property type="match status" value="1"/>
</dbReference>
<evidence type="ECO:0000313" key="3">
    <source>
        <dbReference type="EMBL" id="KAF5356925.1"/>
    </source>
</evidence>
<name>A0A8H5G234_9AGAR</name>
<organism evidence="3 4">
    <name type="scientific">Leucocoprinus leucothites</name>
    <dbReference type="NCBI Taxonomy" id="201217"/>
    <lineage>
        <taxon>Eukaryota</taxon>
        <taxon>Fungi</taxon>
        <taxon>Dikarya</taxon>
        <taxon>Basidiomycota</taxon>
        <taxon>Agaricomycotina</taxon>
        <taxon>Agaricomycetes</taxon>
        <taxon>Agaricomycetidae</taxon>
        <taxon>Agaricales</taxon>
        <taxon>Agaricineae</taxon>
        <taxon>Agaricaceae</taxon>
        <taxon>Leucocoprinus</taxon>
    </lineage>
</organism>
<dbReference type="InterPro" id="IPR011990">
    <property type="entry name" value="TPR-like_helical_dom_sf"/>
</dbReference>
<keyword evidence="4" id="KW-1185">Reference proteome</keyword>
<feature type="region of interest" description="Disordered" evidence="2">
    <location>
        <begin position="10"/>
        <end position="58"/>
    </location>
</feature>
<evidence type="ECO:0000256" key="2">
    <source>
        <dbReference type="SAM" id="MobiDB-lite"/>
    </source>
</evidence>
<gene>
    <name evidence="3" type="ORF">D9756_006390</name>
</gene>
<dbReference type="SUPFAM" id="SSF48452">
    <property type="entry name" value="TPR-like"/>
    <property type="match status" value="1"/>
</dbReference>
<comment type="caution">
    <text evidence="3">The sequence shown here is derived from an EMBL/GenBank/DDBJ whole genome shotgun (WGS) entry which is preliminary data.</text>
</comment>
<protein>
    <submittedName>
        <fullName evidence="3">Uncharacterized protein</fullName>
    </submittedName>
</protein>
<feature type="compositionally biased region" description="Polar residues" evidence="2">
    <location>
        <begin position="44"/>
        <end position="56"/>
    </location>
</feature>
<dbReference type="OrthoDB" id="3054614at2759"/>
<feature type="repeat" description="TPR" evidence="1">
    <location>
        <begin position="118"/>
        <end position="151"/>
    </location>
</feature>
<dbReference type="Proteomes" id="UP000559027">
    <property type="component" value="Unassembled WGS sequence"/>
</dbReference>
<dbReference type="PROSITE" id="PS50005">
    <property type="entry name" value="TPR"/>
    <property type="match status" value="1"/>
</dbReference>
<sequence>MKVVEAEVAKRLAAEREKDEEGRRAREREEAERIAKEKEEKIQAQHSPTKRSTSLPSGVLTPLLKKHKDLDDELRARLQELERKLWVFCFEISPTREQGHKETSLAGVLSPVSKKKTGRAYVSLARAYSEKGKLEDALELYRRAEAYVPDNIKLKERWILFVIHVFLLKLEGERRHL</sequence>
<dbReference type="Gene3D" id="1.25.40.10">
    <property type="entry name" value="Tetratricopeptide repeat domain"/>
    <property type="match status" value="1"/>
</dbReference>
<accession>A0A8H5G234</accession>
<dbReference type="AlphaFoldDB" id="A0A8H5G234"/>
<reference evidence="3 4" key="1">
    <citation type="journal article" date="2020" name="ISME J.">
        <title>Uncovering the hidden diversity of litter-decomposition mechanisms in mushroom-forming fungi.</title>
        <authorList>
            <person name="Floudas D."/>
            <person name="Bentzer J."/>
            <person name="Ahren D."/>
            <person name="Johansson T."/>
            <person name="Persson P."/>
            <person name="Tunlid A."/>
        </authorList>
    </citation>
    <scope>NUCLEOTIDE SEQUENCE [LARGE SCALE GENOMIC DNA]</scope>
    <source>
        <strain evidence="3 4">CBS 146.42</strain>
    </source>
</reference>
<evidence type="ECO:0000256" key="1">
    <source>
        <dbReference type="PROSITE-ProRule" id="PRU00339"/>
    </source>
</evidence>